<dbReference type="OrthoDB" id="406631at2759"/>
<evidence type="ECO:0000256" key="3">
    <source>
        <dbReference type="ARBA" id="ARBA00012706"/>
    </source>
</evidence>
<sequence>MKLFIFTPILLALGVCSVSAGSWHHRPGGKPGSSSIQADDFIKVDGMRLKDSSGNIQYLTGINYWACLNLAADADQGGQYYRFITELDQLQAVGINHLRIMAGSEGNPTHQPFRMYPAMQPSPGEYNEKIFVGLDRCLAEMARRGMRATMTLNDQWQWSGGFAQYVSWTHGNEKLEYPPSWNLSAPPQRPGPPGRGWGNYTTTGDWNNYTTYGNQIYTDAPAETLFKAHIDKVLNRKNTVNGRVYKDDATVMSWQLANEPQPQVPKVFLGPYGLQLPPNPNDPLLPWIDRISTYIKQRAPKQLITVGFEGKQGEWYWKKVHEPKNVDYTTTHCWVQNWGVYDMNNASAANLQAAKDFATEFITNSSRWANEIGKPVFLEEFGMARDNWENDVSKGEYQYASTATTTHKDNYYKHIIGLAMDSFKSQSGGYVGTCPWAYGGNYRPETQHENKFGEVWAGDPPHEAPGWYDVYDTDEALNIVAEQKKEIDSFLSK</sequence>
<comment type="similarity">
    <text evidence="2">Belongs to the glycosyl hydrolase 5 (cellulase A) family.</text>
</comment>
<proteinExistence type="inferred from homology"/>
<organism evidence="8 9">
    <name type="scientific">Rhizodiscina lignyota</name>
    <dbReference type="NCBI Taxonomy" id="1504668"/>
    <lineage>
        <taxon>Eukaryota</taxon>
        <taxon>Fungi</taxon>
        <taxon>Dikarya</taxon>
        <taxon>Ascomycota</taxon>
        <taxon>Pezizomycotina</taxon>
        <taxon>Dothideomycetes</taxon>
        <taxon>Pleosporomycetidae</taxon>
        <taxon>Aulographales</taxon>
        <taxon>Rhizodiscinaceae</taxon>
        <taxon>Rhizodiscina</taxon>
    </lineage>
</organism>
<comment type="catalytic activity">
    <reaction evidence="1">
        <text>Random hydrolysis of (1-&gt;4)-beta-D-mannosidic linkages in mannans, galactomannans and glucomannans.</text>
        <dbReference type="EC" id="3.2.1.78"/>
    </reaction>
</comment>
<evidence type="ECO:0000313" key="8">
    <source>
        <dbReference type="EMBL" id="KAF2094299.1"/>
    </source>
</evidence>
<keyword evidence="9" id="KW-1185">Reference proteome</keyword>
<dbReference type="Proteomes" id="UP000799772">
    <property type="component" value="Unassembled WGS sequence"/>
</dbReference>
<feature type="signal peptide" evidence="6">
    <location>
        <begin position="1"/>
        <end position="20"/>
    </location>
</feature>
<keyword evidence="4 8" id="KW-0378">Hydrolase</keyword>
<dbReference type="PANTHER" id="PTHR31451:SF40">
    <property type="entry name" value="GLYCOSIDE HYDROLASE FAMILY 5 DOMAIN-CONTAINING PROTEIN"/>
    <property type="match status" value="1"/>
</dbReference>
<protein>
    <recommendedName>
        <fullName evidence="3">mannan endo-1,4-beta-mannosidase</fullName>
        <ecNumber evidence="3">3.2.1.78</ecNumber>
    </recommendedName>
</protein>
<feature type="chain" id="PRO_5040295261" description="mannan endo-1,4-beta-mannosidase" evidence="6">
    <location>
        <begin position="21"/>
        <end position="493"/>
    </location>
</feature>
<keyword evidence="5" id="KW-0326">Glycosidase</keyword>
<evidence type="ECO:0000256" key="6">
    <source>
        <dbReference type="SAM" id="SignalP"/>
    </source>
</evidence>
<evidence type="ECO:0000256" key="5">
    <source>
        <dbReference type="ARBA" id="ARBA00023295"/>
    </source>
</evidence>
<dbReference type="PANTHER" id="PTHR31451">
    <property type="match status" value="1"/>
</dbReference>
<evidence type="ECO:0000256" key="1">
    <source>
        <dbReference type="ARBA" id="ARBA00001678"/>
    </source>
</evidence>
<dbReference type="SUPFAM" id="SSF51445">
    <property type="entry name" value="(Trans)glycosidases"/>
    <property type="match status" value="1"/>
</dbReference>
<dbReference type="Gene3D" id="3.20.20.80">
    <property type="entry name" value="Glycosidases"/>
    <property type="match status" value="1"/>
</dbReference>
<dbReference type="GO" id="GO:0016985">
    <property type="term" value="F:mannan endo-1,4-beta-mannosidase activity"/>
    <property type="evidence" value="ECO:0007669"/>
    <property type="project" value="UniProtKB-EC"/>
</dbReference>
<name>A0A9P4M5Z5_9PEZI</name>
<reference evidence="8" key="1">
    <citation type="journal article" date="2020" name="Stud. Mycol.">
        <title>101 Dothideomycetes genomes: a test case for predicting lifestyles and emergence of pathogens.</title>
        <authorList>
            <person name="Haridas S."/>
            <person name="Albert R."/>
            <person name="Binder M."/>
            <person name="Bloem J."/>
            <person name="Labutti K."/>
            <person name="Salamov A."/>
            <person name="Andreopoulos B."/>
            <person name="Baker S."/>
            <person name="Barry K."/>
            <person name="Bills G."/>
            <person name="Bluhm B."/>
            <person name="Cannon C."/>
            <person name="Castanera R."/>
            <person name="Culley D."/>
            <person name="Daum C."/>
            <person name="Ezra D."/>
            <person name="Gonzalez J."/>
            <person name="Henrissat B."/>
            <person name="Kuo A."/>
            <person name="Liang C."/>
            <person name="Lipzen A."/>
            <person name="Lutzoni F."/>
            <person name="Magnuson J."/>
            <person name="Mondo S."/>
            <person name="Nolan M."/>
            <person name="Ohm R."/>
            <person name="Pangilinan J."/>
            <person name="Park H.-J."/>
            <person name="Ramirez L."/>
            <person name="Alfaro M."/>
            <person name="Sun H."/>
            <person name="Tritt A."/>
            <person name="Yoshinaga Y."/>
            <person name="Zwiers L.-H."/>
            <person name="Turgeon B."/>
            <person name="Goodwin S."/>
            <person name="Spatafora J."/>
            <person name="Crous P."/>
            <person name="Grigoriev I."/>
        </authorList>
    </citation>
    <scope>NUCLEOTIDE SEQUENCE</scope>
    <source>
        <strain evidence="8">CBS 133067</strain>
    </source>
</reference>
<evidence type="ECO:0000256" key="4">
    <source>
        <dbReference type="ARBA" id="ARBA00022801"/>
    </source>
</evidence>
<dbReference type="Pfam" id="PF26410">
    <property type="entry name" value="GH5_mannosidase"/>
    <property type="match status" value="1"/>
</dbReference>
<dbReference type="AlphaFoldDB" id="A0A9P4M5Z5"/>
<keyword evidence="6" id="KW-0732">Signal</keyword>
<dbReference type="EMBL" id="ML978135">
    <property type="protein sequence ID" value="KAF2094299.1"/>
    <property type="molecule type" value="Genomic_DNA"/>
</dbReference>
<accession>A0A9P4M5Z5</accession>
<dbReference type="FunFam" id="3.20.20.80:FF:000299">
    <property type="entry name" value="Uncharacterized protein"/>
    <property type="match status" value="1"/>
</dbReference>
<dbReference type="EC" id="3.2.1.78" evidence="3"/>
<dbReference type="InterPro" id="IPR017853">
    <property type="entry name" value="GH"/>
</dbReference>
<dbReference type="InterPro" id="IPR001547">
    <property type="entry name" value="Glyco_hydro_5"/>
</dbReference>
<evidence type="ECO:0000256" key="2">
    <source>
        <dbReference type="ARBA" id="ARBA00005641"/>
    </source>
</evidence>
<gene>
    <name evidence="8" type="ORF">NA57DRAFT_60929</name>
</gene>
<evidence type="ECO:0000313" key="9">
    <source>
        <dbReference type="Proteomes" id="UP000799772"/>
    </source>
</evidence>
<dbReference type="InterPro" id="IPR045053">
    <property type="entry name" value="MAN-like"/>
</dbReference>
<comment type="caution">
    <text evidence="8">The sequence shown here is derived from an EMBL/GenBank/DDBJ whole genome shotgun (WGS) entry which is preliminary data.</text>
</comment>
<evidence type="ECO:0000259" key="7">
    <source>
        <dbReference type="Pfam" id="PF26410"/>
    </source>
</evidence>
<feature type="domain" description="Glycoside hydrolase family 5" evidence="7">
    <location>
        <begin position="40"/>
        <end position="488"/>
    </location>
</feature>